<evidence type="ECO:0000313" key="2">
    <source>
        <dbReference type="Proteomes" id="UP000076407"/>
    </source>
</evidence>
<accession>A0A182XSQ0</accession>
<protein>
    <submittedName>
        <fullName evidence="1">Uncharacterized protein</fullName>
    </submittedName>
</protein>
<keyword evidence="2" id="KW-1185">Reference proteome</keyword>
<proteinExistence type="predicted"/>
<sequence>MSVLSHSVWRQCAAGVLCLCA</sequence>
<dbReference type="AlphaFoldDB" id="A0A182XSQ0"/>
<organism evidence="1 2">
    <name type="scientific">Anopheles quadriannulatus</name>
    <name type="common">Mosquito</name>
    <dbReference type="NCBI Taxonomy" id="34691"/>
    <lineage>
        <taxon>Eukaryota</taxon>
        <taxon>Metazoa</taxon>
        <taxon>Ecdysozoa</taxon>
        <taxon>Arthropoda</taxon>
        <taxon>Hexapoda</taxon>
        <taxon>Insecta</taxon>
        <taxon>Pterygota</taxon>
        <taxon>Neoptera</taxon>
        <taxon>Endopterygota</taxon>
        <taxon>Diptera</taxon>
        <taxon>Nematocera</taxon>
        <taxon>Culicoidea</taxon>
        <taxon>Culicidae</taxon>
        <taxon>Anophelinae</taxon>
        <taxon>Anopheles</taxon>
    </lineage>
</organism>
<name>A0A182XSQ0_ANOQN</name>
<evidence type="ECO:0000313" key="1">
    <source>
        <dbReference type="EnsemblMetazoa" id="AQUA014858-PA"/>
    </source>
</evidence>
<dbReference type="VEuPathDB" id="VectorBase:AQUA014858"/>
<dbReference type="EnsemblMetazoa" id="AQUA014858-RA">
    <property type="protein sequence ID" value="AQUA014858-PA"/>
    <property type="gene ID" value="AQUA014858"/>
</dbReference>
<dbReference type="Proteomes" id="UP000076407">
    <property type="component" value="Unassembled WGS sequence"/>
</dbReference>
<reference evidence="1" key="1">
    <citation type="submission" date="2020-05" db="UniProtKB">
        <authorList>
            <consortium name="EnsemblMetazoa"/>
        </authorList>
    </citation>
    <scope>IDENTIFICATION</scope>
    <source>
        <strain evidence="1">SANGQUA</strain>
    </source>
</reference>